<organism evidence="1 2">
    <name type="scientific">Pelobacter propionicus (strain DSM 2379 / NBRC 103807 / OttBd1)</name>
    <dbReference type="NCBI Taxonomy" id="338966"/>
    <lineage>
        <taxon>Bacteria</taxon>
        <taxon>Pseudomonadati</taxon>
        <taxon>Thermodesulfobacteriota</taxon>
        <taxon>Desulfuromonadia</taxon>
        <taxon>Desulfuromonadales</taxon>
        <taxon>Desulfuromonadaceae</taxon>
        <taxon>Pelobacter</taxon>
    </lineage>
</organism>
<gene>
    <name evidence="1" type="ordered locus">Ppro_0073</name>
</gene>
<dbReference type="KEGG" id="ppd:Ppro_0073"/>
<dbReference type="eggNOG" id="COG5423">
    <property type="taxonomic scope" value="Bacteria"/>
</dbReference>
<dbReference type="EMBL" id="CP000482">
    <property type="protein sequence ID" value="ABK97713.1"/>
    <property type="molecule type" value="Genomic_DNA"/>
</dbReference>
<dbReference type="AlphaFoldDB" id="A1AK43"/>
<accession>A1AK43</accession>
<dbReference type="STRING" id="338966.Ppro_0073"/>
<evidence type="ECO:0008006" key="3">
    <source>
        <dbReference type="Google" id="ProtNLM"/>
    </source>
</evidence>
<evidence type="ECO:0000313" key="1">
    <source>
        <dbReference type="EMBL" id="ABK97713.1"/>
    </source>
</evidence>
<reference evidence="1 2" key="1">
    <citation type="submission" date="2006-10" db="EMBL/GenBank/DDBJ databases">
        <title>Complete sequence of chromosome of Pelobacter propionicus DSM 2379.</title>
        <authorList>
            <consortium name="US DOE Joint Genome Institute"/>
            <person name="Copeland A."/>
            <person name="Lucas S."/>
            <person name="Lapidus A."/>
            <person name="Barry K."/>
            <person name="Detter J.C."/>
            <person name="Glavina del Rio T."/>
            <person name="Hammon N."/>
            <person name="Israni S."/>
            <person name="Dalin E."/>
            <person name="Tice H."/>
            <person name="Pitluck S."/>
            <person name="Saunders E."/>
            <person name="Brettin T."/>
            <person name="Bruce D."/>
            <person name="Han C."/>
            <person name="Tapia R."/>
            <person name="Schmutz J."/>
            <person name="Larimer F."/>
            <person name="Land M."/>
            <person name="Hauser L."/>
            <person name="Kyrpides N."/>
            <person name="Kim E."/>
            <person name="Lovley D."/>
            <person name="Richardson P."/>
        </authorList>
    </citation>
    <scope>NUCLEOTIDE SEQUENCE [LARGE SCALE GENOMIC DNA]</scope>
    <source>
        <strain evidence="2">DSM 2379 / NBRC 103807 / OttBd1</strain>
    </source>
</reference>
<dbReference type="Pfam" id="PF10050">
    <property type="entry name" value="DUF2284"/>
    <property type="match status" value="1"/>
</dbReference>
<dbReference type="HOGENOM" id="CLU_097790_1_0_7"/>
<evidence type="ECO:0000313" key="2">
    <source>
        <dbReference type="Proteomes" id="UP000006732"/>
    </source>
</evidence>
<keyword evidence="2" id="KW-1185">Reference proteome</keyword>
<dbReference type="OrthoDB" id="5420534at2"/>
<name>A1AK43_PELPD</name>
<proteinExistence type="predicted"/>
<protein>
    <recommendedName>
        <fullName evidence="3">Metal-binding protein-like protein</fullName>
    </recommendedName>
</protein>
<dbReference type="Proteomes" id="UP000006732">
    <property type="component" value="Chromosome"/>
</dbReference>
<sequence>MADQALLQKIFVGKGFSEYCWIDPQEIVVAQWVRMKSLFGCDSYGSASSPPNTPPLADCREFFREFRLGVLFHFSRHFNDPEERRAWSRDVNRALVDLERAVFIAGYPKAFLLFMDSCNLCRECASSRAACRNKKLARPSPEGMGVDLFATVAKYNYPLQVLGQYDQELNHYAFLLIE</sequence>
<dbReference type="RefSeq" id="WP_011734028.1">
    <property type="nucleotide sequence ID" value="NC_008609.1"/>
</dbReference>
<dbReference type="InterPro" id="IPR019271">
    <property type="entry name" value="DUF2284_metal-binding"/>
</dbReference>